<comment type="caution">
    <text evidence="8">The sequence shown here is derived from an EMBL/GenBank/DDBJ whole genome shotgun (WGS) entry which is preliminary data.</text>
</comment>
<dbReference type="Gene3D" id="1.25.40.390">
    <property type="match status" value="1"/>
</dbReference>
<evidence type="ECO:0008006" key="10">
    <source>
        <dbReference type="Google" id="ProtNLM"/>
    </source>
</evidence>
<comment type="subcellular location">
    <subcellularLocation>
        <location evidence="1">Cell outer membrane</location>
    </subcellularLocation>
</comment>
<dbReference type="CDD" id="cd08977">
    <property type="entry name" value="SusD"/>
    <property type="match status" value="1"/>
</dbReference>
<dbReference type="InterPro" id="IPR011990">
    <property type="entry name" value="TPR-like_helical_dom_sf"/>
</dbReference>
<feature type="domain" description="SusD-like N-terminal" evidence="7">
    <location>
        <begin position="47"/>
        <end position="238"/>
    </location>
</feature>
<keyword evidence="5" id="KW-0998">Cell outer membrane</keyword>
<keyword evidence="4" id="KW-0472">Membrane</keyword>
<evidence type="ECO:0000259" key="7">
    <source>
        <dbReference type="Pfam" id="PF14322"/>
    </source>
</evidence>
<organism evidence="8 9">
    <name type="scientific">Sphingobacterium zeae</name>
    <dbReference type="NCBI Taxonomy" id="1776859"/>
    <lineage>
        <taxon>Bacteria</taxon>
        <taxon>Pseudomonadati</taxon>
        <taxon>Bacteroidota</taxon>
        <taxon>Sphingobacteriia</taxon>
        <taxon>Sphingobacteriales</taxon>
        <taxon>Sphingobacteriaceae</taxon>
        <taxon>Sphingobacterium</taxon>
    </lineage>
</organism>
<reference evidence="8 9" key="1">
    <citation type="submission" date="2023-07" db="EMBL/GenBank/DDBJ databases">
        <title>Functional and genomic diversity of the sorghum phyllosphere microbiome.</title>
        <authorList>
            <person name="Shade A."/>
        </authorList>
    </citation>
    <scope>NUCLEOTIDE SEQUENCE [LARGE SCALE GENOMIC DNA]</scope>
    <source>
        <strain evidence="8 9">SORGH_AS_0892</strain>
    </source>
</reference>
<evidence type="ECO:0000313" key="9">
    <source>
        <dbReference type="Proteomes" id="UP001244640"/>
    </source>
</evidence>
<dbReference type="InterPro" id="IPR033985">
    <property type="entry name" value="SusD-like_N"/>
</dbReference>
<evidence type="ECO:0000256" key="1">
    <source>
        <dbReference type="ARBA" id="ARBA00004442"/>
    </source>
</evidence>
<feature type="domain" description="RagB/SusD" evidence="6">
    <location>
        <begin position="357"/>
        <end position="495"/>
    </location>
</feature>
<evidence type="ECO:0000256" key="5">
    <source>
        <dbReference type="ARBA" id="ARBA00023237"/>
    </source>
</evidence>
<keyword evidence="9" id="KW-1185">Reference proteome</keyword>
<evidence type="ECO:0000256" key="2">
    <source>
        <dbReference type="ARBA" id="ARBA00006275"/>
    </source>
</evidence>
<dbReference type="InterPro" id="IPR012944">
    <property type="entry name" value="SusD_RagB_dom"/>
</dbReference>
<evidence type="ECO:0000256" key="3">
    <source>
        <dbReference type="ARBA" id="ARBA00022729"/>
    </source>
</evidence>
<accession>A0ABU0U8C2</accession>
<evidence type="ECO:0000256" key="4">
    <source>
        <dbReference type="ARBA" id="ARBA00023136"/>
    </source>
</evidence>
<comment type="similarity">
    <text evidence="2">Belongs to the SusD family.</text>
</comment>
<dbReference type="Pfam" id="PF14322">
    <property type="entry name" value="SusD-like_3"/>
    <property type="match status" value="1"/>
</dbReference>
<protein>
    <recommendedName>
        <fullName evidence="10">Starch-binding associating with outer membrane</fullName>
    </recommendedName>
</protein>
<proteinExistence type="inferred from homology"/>
<sequence>MINKKQFIQMKKIHVLFTVILIFLTAISCSKLEEDPASALVSEQYYLNQDQAIAAVTGTYRKLYETGQSLYNSLLQIGVEMATDDYEAGPRARNAHVRALSNLTHDASNDRMEQLWKQSYDAINASNVNIAKISVLSASQIDPTLQQRLINEVKFLRALHYFNLVRWFGPVPLVTSPVESLSPQELYVAKATEDAVYGLIIADLKSASALPNYKYYSESDKGRATAGAAKSLLAKVYLTRGDWANAKLLAKEVIDKEGYALFQDFADVFNIGKKNGVEHIFSAQFKGNSGYQGNSLASRSAPADIPGINGDYADALHSEGGLYKSFAVNDKRLPVTFTTGMVSPTDNKYYALNKPQFSKYYDETVVGNQGQSSKNTPIIRYAEVLLIFAEAENELNGPTLEARNAINAVRRRAGIDEVSVMETKDAFRELVFEERRKELVYEYQRWFDLVRRGATYYVAKLKAAGKTNASARHIHFPTPQRELNLNPNLSQHPDWINR</sequence>
<dbReference type="Proteomes" id="UP001244640">
    <property type="component" value="Unassembled WGS sequence"/>
</dbReference>
<dbReference type="Pfam" id="PF07980">
    <property type="entry name" value="SusD_RagB"/>
    <property type="match status" value="1"/>
</dbReference>
<name>A0ABU0U8C2_9SPHI</name>
<evidence type="ECO:0000259" key="6">
    <source>
        <dbReference type="Pfam" id="PF07980"/>
    </source>
</evidence>
<dbReference type="EMBL" id="JAUTBA010000001">
    <property type="protein sequence ID" value="MDQ1150463.1"/>
    <property type="molecule type" value="Genomic_DNA"/>
</dbReference>
<keyword evidence="3" id="KW-0732">Signal</keyword>
<gene>
    <name evidence="8" type="ORF">QE382_002447</name>
</gene>
<dbReference type="PROSITE" id="PS51257">
    <property type="entry name" value="PROKAR_LIPOPROTEIN"/>
    <property type="match status" value="1"/>
</dbReference>
<evidence type="ECO:0000313" key="8">
    <source>
        <dbReference type="EMBL" id="MDQ1150463.1"/>
    </source>
</evidence>
<dbReference type="SUPFAM" id="SSF48452">
    <property type="entry name" value="TPR-like"/>
    <property type="match status" value="1"/>
</dbReference>